<dbReference type="EMBL" id="HF584065">
    <property type="protein sequence ID" value="CCQ43562.1"/>
    <property type="molecule type" value="Genomic_DNA"/>
</dbReference>
<dbReference type="AlphaFoldDB" id="L8ECH2"/>
<accession>L8ECH2</accession>
<proteinExistence type="predicted"/>
<evidence type="ECO:0000313" key="1">
    <source>
        <dbReference type="EMBL" id="CCQ43562.1"/>
    </source>
</evidence>
<organism evidence="1">
    <name type="scientific">Homo sapiens</name>
    <name type="common">Human</name>
    <dbReference type="NCBI Taxonomy" id="9606"/>
    <lineage>
        <taxon>Eukaryota</taxon>
        <taxon>Metazoa</taxon>
        <taxon>Chordata</taxon>
        <taxon>Craniata</taxon>
        <taxon>Vertebrata</taxon>
        <taxon>Euteleostomi</taxon>
        <taxon>Mammalia</taxon>
        <taxon>Eutheria</taxon>
        <taxon>Euarchontoglires</taxon>
        <taxon>Primates</taxon>
        <taxon>Haplorrhini</taxon>
        <taxon>Catarrhini</taxon>
        <taxon>Hominidae</taxon>
        <taxon>Homo</taxon>
    </lineage>
</organism>
<protein>
    <submittedName>
        <fullName evidence="1">Alternative protein GATAD2A</fullName>
    </submittedName>
</protein>
<dbReference type="OrthoDB" id="8186989at2759"/>
<name>L8ECH2_HUMAN</name>
<gene>
    <name evidence="1" type="primary">GATAD2A</name>
</gene>
<sequence length="49" mass="5066">MMMELKVNRADPGVPVVRCIIPLALCPGGWAAHGATAPGRDGRPAPVTD</sequence>
<dbReference type="ChiTaRS" id="GATAD2A">
    <property type="organism name" value="human"/>
</dbReference>
<reference evidence="1" key="1">
    <citation type="journal article" date="2013" name="PLoS ONE">
        <title>Direct detection of alternative open reading frames translation products in human significantly expands the proteome.</title>
        <authorList>
            <person name="Vanderperre B."/>
            <person name="Lucier J.-F."/>
            <person name="Motard J."/>
            <person name="Tremblay G."/>
            <person name="Vanderperre S."/>
            <person name="Wisztorski M."/>
            <person name="Salzet M."/>
            <person name="Boisvert F.-M."/>
            <person name="Roucou X."/>
        </authorList>
    </citation>
    <scope>NUCLEOTIDE SEQUENCE</scope>
</reference>